<feature type="non-terminal residue" evidence="1">
    <location>
        <position position="1"/>
    </location>
</feature>
<protein>
    <submittedName>
        <fullName evidence="1">Carbamoyl-phosphate synthase large chain</fullName>
    </submittedName>
</protein>
<reference evidence="1" key="1">
    <citation type="submission" date="2023-04" db="EMBL/GenBank/DDBJ databases">
        <title>Chromosome-level genome of Chaenocephalus aceratus.</title>
        <authorList>
            <person name="Park H."/>
        </authorList>
    </citation>
    <scope>NUCLEOTIDE SEQUENCE</scope>
    <source>
        <strain evidence="1">DE</strain>
        <tissue evidence="1">Muscle</tissue>
    </source>
</reference>
<dbReference type="Proteomes" id="UP001228049">
    <property type="component" value="Unassembled WGS sequence"/>
</dbReference>
<accession>A0AAD9FID7</accession>
<evidence type="ECO:0000313" key="2">
    <source>
        <dbReference type="Proteomes" id="UP001228049"/>
    </source>
</evidence>
<sequence length="51" mass="5714">NQNDSASKCLSNRRQTRAYAVESEGMRSLSADKCISDKRAAERLLSLRILT</sequence>
<dbReference type="AlphaFoldDB" id="A0AAD9FID7"/>
<proteinExistence type="predicted"/>
<keyword evidence="2" id="KW-1185">Reference proteome</keyword>
<organism evidence="1 2">
    <name type="scientific">Dissostichus eleginoides</name>
    <name type="common">Patagonian toothfish</name>
    <name type="synonym">Dissostichus amissus</name>
    <dbReference type="NCBI Taxonomy" id="100907"/>
    <lineage>
        <taxon>Eukaryota</taxon>
        <taxon>Metazoa</taxon>
        <taxon>Chordata</taxon>
        <taxon>Craniata</taxon>
        <taxon>Vertebrata</taxon>
        <taxon>Euteleostomi</taxon>
        <taxon>Actinopterygii</taxon>
        <taxon>Neopterygii</taxon>
        <taxon>Teleostei</taxon>
        <taxon>Neoteleostei</taxon>
        <taxon>Acanthomorphata</taxon>
        <taxon>Eupercaria</taxon>
        <taxon>Perciformes</taxon>
        <taxon>Notothenioidei</taxon>
        <taxon>Nototheniidae</taxon>
        <taxon>Dissostichus</taxon>
    </lineage>
</organism>
<dbReference type="EMBL" id="JASDAP010000004">
    <property type="protein sequence ID" value="KAK1903847.1"/>
    <property type="molecule type" value="Genomic_DNA"/>
</dbReference>
<feature type="non-terminal residue" evidence="1">
    <location>
        <position position="51"/>
    </location>
</feature>
<evidence type="ECO:0000313" key="1">
    <source>
        <dbReference type="EMBL" id="KAK1903847.1"/>
    </source>
</evidence>
<gene>
    <name evidence="1" type="ORF">KUDE01_011033</name>
</gene>
<name>A0AAD9FID7_DISEL</name>
<comment type="caution">
    <text evidence="1">The sequence shown here is derived from an EMBL/GenBank/DDBJ whole genome shotgun (WGS) entry which is preliminary data.</text>
</comment>